<keyword evidence="1" id="KW-1133">Transmembrane helix</keyword>
<organism evidence="4 5">
    <name type="scientific">Pseudolactococcus hodotermopsidis</name>
    <dbReference type="NCBI Taxonomy" id="2709157"/>
    <lineage>
        <taxon>Bacteria</taxon>
        <taxon>Bacillati</taxon>
        <taxon>Bacillota</taxon>
        <taxon>Bacilli</taxon>
        <taxon>Lactobacillales</taxon>
        <taxon>Streptococcaceae</taxon>
        <taxon>Pseudolactococcus</taxon>
    </lineage>
</organism>
<dbReference type="Proteomes" id="UP000480303">
    <property type="component" value="Unassembled WGS sequence"/>
</dbReference>
<evidence type="ECO:0000259" key="3">
    <source>
        <dbReference type="Pfam" id="PF11797"/>
    </source>
</evidence>
<dbReference type="InterPro" id="IPR021759">
    <property type="entry name" value="WxLIP_HBD"/>
</dbReference>
<comment type="caution">
    <text evidence="4">The sequence shown here is derived from an EMBL/GenBank/DDBJ whole genome shotgun (WGS) entry which is preliminary data.</text>
</comment>
<feature type="domain" description="WxL Interacting Protein host binding" evidence="3">
    <location>
        <begin position="135"/>
        <end position="260"/>
    </location>
</feature>
<protein>
    <recommendedName>
        <fullName evidence="3">WxL Interacting Protein host binding domain-containing protein</fullName>
    </recommendedName>
</protein>
<keyword evidence="2" id="KW-0732">Signal</keyword>
<evidence type="ECO:0000256" key="1">
    <source>
        <dbReference type="SAM" id="Phobius"/>
    </source>
</evidence>
<gene>
    <name evidence="4" type="ORF">Hs30E_01490</name>
</gene>
<dbReference type="EMBL" id="BLLI01000002">
    <property type="protein sequence ID" value="GFH41598.1"/>
    <property type="molecule type" value="Genomic_DNA"/>
</dbReference>
<reference evidence="4 5" key="1">
    <citation type="submission" date="2020-02" db="EMBL/GenBank/DDBJ databases">
        <title>Draft genome sequence of Lactococcus sp. Hs30E4-3.</title>
        <authorList>
            <person name="Noda S."/>
            <person name="Yuki M."/>
            <person name="Ohkuma M."/>
        </authorList>
    </citation>
    <scope>NUCLEOTIDE SEQUENCE [LARGE SCALE GENOMIC DNA]</scope>
    <source>
        <strain evidence="4 5">Hs30E4-3</strain>
    </source>
</reference>
<proteinExistence type="predicted"/>
<name>A0A6A0BAW0_9LACT</name>
<feature type="signal peptide" evidence="2">
    <location>
        <begin position="1"/>
        <end position="20"/>
    </location>
</feature>
<feature type="transmembrane region" description="Helical" evidence="1">
    <location>
        <begin position="273"/>
        <end position="293"/>
    </location>
</feature>
<keyword evidence="1" id="KW-0472">Membrane</keyword>
<evidence type="ECO:0000256" key="2">
    <source>
        <dbReference type="SAM" id="SignalP"/>
    </source>
</evidence>
<sequence>MKKLLSLIILIGTFFTVRTAANELDFSIKPILAENQTFSDSAVSVKYVTEKALTFELTNISDKTLEIHVKSSSPSLDTNGNLVFFDKLTFLETPKTVKLSAKETKKVTINFIEDAFKADFDGEITDQLLFIQKDTEYYYDFTINVRKNDNKVAENVKLIKTEATTIDKKRAIKLTFKNDSNAWLLGVQITTQLEEIDNNKSASHNYDKIAPNSKIEIIVPIKQKFKAGNYTVKNVITSDDKSWQLDGQLELTKKQANVLNGYHFLPDTSKDTWIIPSLVGLFAILLVGIVIQVKLSHRKPSHS</sequence>
<accession>A0A6A0BAW0</accession>
<evidence type="ECO:0000313" key="5">
    <source>
        <dbReference type="Proteomes" id="UP000480303"/>
    </source>
</evidence>
<dbReference type="Pfam" id="PF11797">
    <property type="entry name" value="WxLIP_HBD"/>
    <property type="match status" value="1"/>
</dbReference>
<keyword evidence="5" id="KW-1185">Reference proteome</keyword>
<feature type="chain" id="PRO_5025599351" description="WxL Interacting Protein host binding domain-containing protein" evidence="2">
    <location>
        <begin position="21"/>
        <end position="303"/>
    </location>
</feature>
<dbReference type="RefSeq" id="WP_172207227.1">
    <property type="nucleotide sequence ID" value="NZ_BLLI01000002.1"/>
</dbReference>
<evidence type="ECO:0000313" key="4">
    <source>
        <dbReference type="EMBL" id="GFH41598.1"/>
    </source>
</evidence>
<dbReference type="AlphaFoldDB" id="A0A6A0BAW0"/>
<keyword evidence="1" id="KW-0812">Transmembrane</keyword>